<sequence>MAPVRGRKKGKTFPGPRTQESGAYPCLAFSLVEISACGSYVGFAWSGWKGFGGK</sequence>
<name>A0A5N6EVJ7_9EURO</name>
<evidence type="ECO:0000256" key="1">
    <source>
        <dbReference type="SAM" id="MobiDB-lite"/>
    </source>
</evidence>
<proteinExistence type="predicted"/>
<organism evidence="3 4">
    <name type="scientific">Aspergillus novoparasiticus</name>
    <dbReference type="NCBI Taxonomy" id="986946"/>
    <lineage>
        <taxon>Eukaryota</taxon>
        <taxon>Fungi</taxon>
        <taxon>Dikarya</taxon>
        <taxon>Ascomycota</taxon>
        <taxon>Pezizomycotina</taxon>
        <taxon>Eurotiomycetes</taxon>
        <taxon>Eurotiomycetidae</taxon>
        <taxon>Eurotiales</taxon>
        <taxon>Aspergillaceae</taxon>
        <taxon>Aspergillus</taxon>
        <taxon>Aspergillus subgen. Circumdati</taxon>
    </lineage>
</organism>
<accession>A0A5N6EVJ7</accession>
<feature type="compositionally biased region" description="Basic residues" evidence="1">
    <location>
        <begin position="1"/>
        <end position="11"/>
    </location>
</feature>
<feature type="region of interest" description="Disordered" evidence="1">
    <location>
        <begin position="1"/>
        <end position="20"/>
    </location>
</feature>
<keyword evidence="2" id="KW-0472">Membrane</keyword>
<dbReference type="Proteomes" id="UP000326799">
    <property type="component" value="Unassembled WGS sequence"/>
</dbReference>
<dbReference type="EMBL" id="ML733419">
    <property type="protein sequence ID" value="KAB8221572.1"/>
    <property type="molecule type" value="Genomic_DNA"/>
</dbReference>
<dbReference type="AlphaFoldDB" id="A0A5N6EVJ7"/>
<reference evidence="3 4" key="1">
    <citation type="submission" date="2019-04" db="EMBL/GenBank/DDBJ databases">
        <title>Fungal friends and foes A comparative genomics study of 23 Aspergillus species from section Flavi.</title>
        <authorList>
            <consortium name="DOE Joint Genome Institute"/>
            <person name="Kjaerbolling I."/>
            <person name="Vesth T.C."/>
            <person name="Frisvad J.C."/>
            <person name="Nybo J.L."/>
            <person name="Theobald S."/>
            <person name="Kildgaard S."/>
            <person name="Petersen T.I."/>
            <person name="Kuo A."/>
            <person name="Sato A."/>
            <person name="Lyhne E.K."/>
            <person name="Kogle M.E."/>
            <person name="Wiebenga A."/>
            <person name="Kun R.S."/>
            <person name="Lubbers R.J."/>
            <person name="Makela M.R."/>
            <person name="Barry K."/>
            <person name="Chovatia M."/>
            <person name="Clum A."/>
            <person name="Daum C."/>
            <person name="Haridas S."/>
            <person name="He G."/>
            <person name="LaButti K."/>
            <person name="Lipzen A."/>
            <person name="Mondo S."/>
            <person name="Pangilinan J."/>
            <person name="Riley R."/>
            <person name="Salamov A."/>
            <person name="Simmons B.A."/>
            <person name="Magnuson J.K."/>
            <person name="Henrissat B."/>
            <person name="Mortensen U.H."/>
            <person name="Larsen T.O."/>
            <person name="De vries R.P."/>
            <person name="Grigoriev I.V."/>
            <person name="Machida M."/>
            <person name="Baker S.E."/>
            <person name="Andersen M.R."/>
        </authorList>
    </citation>
    <scope>NUCLEOTIDE SEQUENCE [LARGE SCALE GENOMIC DNA]</scope>
    <source>
        <strain evidence="3 4">CBS 126849</strain>
    </source>
</reference>
<evidence type="ECO:0000313" key="4">
    <source>
        <dbReference type="Proteomes" id="UP000326799"/>
    </source>
</evidence>
<keyword evidence="2" id="KW-1133">Transmembrane helix</keyword>
<evidence type="ECO:0000256" key="2">
    <source>
        <dbReference type="SAM" id="Phobius"/>
    </source>
</evidence>
<keyword evidence="4" id="KW-1185">Reference proteome</keyword>
<protein>
    <submittedName>
        <fullName evidence="3">Uncharacterized protein</fullName>
    </submittedName>
</protein>
<feature type="transmembrane region" description="Helical" evidence="2">
    <location>
        <begin position="21"/>
        <end position="45"/>
    </location>
</feature>
<gene>
    <name evidence="3" type="ORF">BDV33DRAFT_170361</name>
</gene>
<keyword evidence="2" id="KW-0812">Transmembrane</keyword>
<evidence type="ECO:0000313" key="3">
    <source>
        <dbReference type="EMBL" id="KAB8221572.1"/>
    </source>
</evidence>